<comment type="caution">
    <text evidence="8">The sequence shown here is derived from an EMBL/GenBank/DDBJ whole genome shotgun (WGS) entry which is preliminary data.</text>
</comment>
<evidence type="ECO:0000259" key="7">
    <source>
        <dbReference type="PROSITE" id="PS51462"/>
    </source>
</evidence>
<keyword evidence="5" id="KW-0460">Magnesium</keyword>
<dbReference type="InterPro" id="IPR015797">
    <property type="entry name" value="NUDIX_hydrolase-like_dom_sf"/>
</dbReference>
<organism evidence="8 9">
    <name type="scientific">Peribacillus cavernae</name>
    <dbReference type="NCBI Taxonomy" id="1674310"/>
    <lineage>
        <taxon>Bacteria</taxon>
        <taxon>Bacillati</taxon>
        <taxon>Bacillota</taxon>
        <taxon>Bacilli</taxon>
        <taxon>Bacillales</taxon>
        <taxon>Bacillaceae</taxon>
        <taxon>Peribacillus</taxon>
    </lineage>
</organism>
<comment type="cofactor">
    <cofactor evidence="1">
        <name>Mg(2+)</name>
        <dbReference type="ChEBI" id="CHEBI:18420"/>
    </cofactor>
</comment>
<dbReference type="PANTHER" id="PTHR43758">
    <property type="entry name" value="7,8-DIHYDRO-8-OXOGUANINE TRIPHOSPHATASE"/>
    <property type="match status" value="1"/>
</dbReference>
<evidence type="ECO:0000256" key="2">
    <source>
        <dbReference type="ARBA" id="ARBA00005582"/>
    </source>
</evidence>
<dbReference type="SUPFAM" id="SSF55811">
    <property type="entry name" value="Nudix"/>
    <property type="match status" value="1"/>
</dbReference>
<protein>
    <submittedName>
        <fullName evidence="8">Nucleoside triphosphatase YtkD</fullName>
    </submittedName>
</protein>
<name>A0A433HUM5_9BACI</name>
<reference evidence="8 9" key="1">
    <citation type="submission" date="2018-12" db="EMBL/GenBank/DDBJ databases">
        <title>Bacillus chawlae sp. nov., Bacillus glennii sp. nov., and Bacillus saganii sp. nov. Isolated from the Vehicle Assembly Building at Kennedy Space Center where the Viking Spacecraft were Assembled.</title>
        <authorList>
            <person name="Seuylemezian A."/>
            <person name="Vaishampayan P."/>
        </authorList>
    </citation>
    <scope>NUCLEOTIDE SEQUENCE [LARGE SCALE GENOMIC DNA]</scope>
    <source>
        <strain evidence="8 9">L5</strain>
    </source>
</reference>
<accession>A0A433HUM5</accession>
<feature type="domain" description="Nudix hydrolase" evidence="7">
    <location>
        <begin position="20"/>
        <end position="144"/>
    </location>
</feature>
<dbReference type="NCBIfam" id="TIGR02705">
    <property type="entry name" value="nudix_YtkD"/>
    <property type="match status" value="1"/>
</dbReference>
<comment type="similarity">
    <text evidence="2 6">Belongs to the Nudix hydrolase family.</text>
</comment>
<evidence type="ECO:0000256" key="1">
    <source>
        <dbReference type="ARBA" id="ARBA00001946"/>
    </source>
</evidence>
<proteinExistence type="inferred from homology"/>
<dbReference type="OrthoDB" id="9131041at2"/>
<evidence type="ECO:0000256" key="5">
    <source>
        <dbReference type="ARBA" id="ARBA00022842"/>
    </source>
</evidence>
<dbReference type="GO" id="GO:0046872">
    <property type="term" value="F:metal ion binding"/>
    <property type="evidence" value="ECO:0007669"/>
    <property type="project" value="UniProtKB-KW"/>
</dbReference>
<dbReference type="GO" id="GO:0005737">
    <property type="term" value="C:cytoplasm"/>
    <property type="evidence" value="ECO:0007669"/>
    <property type="project" value="TreeGrafter"/>
</dbReference>
<evidence type="ECO:0000256" key="6">
    <source>
        <dbReference type="RuleBase" id="RU003476"/>
    </source>
</evidence>
<dbReference type="PROSITE" id="PS00893">
    <property type="entry name" value="NUDIX_BOX"/>
    <property type="match status" value="1"/>
</dbReference>
<gene>
    <name evidence="8" type="primary">ytkD</name>
    <name evidence="8" type="ORF">ELQ35_02880</name>
</gene>
<dbReference type="Gene3D" id="3.90.79.10">
    <property type="entry name" value="Nucleoside Triphosphate Pyrophosphohydrolase"/>
    <property type="match status" value="1"/>
</dbReference>
<sequence>MKQFVDANGNKVEFSANENAFGEARHVLVLCQLDNQWVLTNHTKRGLEFPGGKQEKGESIEEAAKREVFEETGGVTGELVYLGQYRVDSPEESIIKSIYFAKLEELKPQDHYLETKGPVLLQQLPDNLKEDNRFSFIMKDEILPLSLKALTAVKKGT</sequence>
<evidence type="ECO:0000313" key="8">
    <source>
        <dbReference type="EMBL" id="RUQ31935.1"/>
    </source>
</evidence>
<keyword evidence="3" id="KW-0479">Metal-binding</keyword>
<evidence type="ECO:0000313" key="9">
    <source>
        <dbReference type="Proteomes" id="UP000267430"/>
    </source>
</evidence>
<keyword evidence="9" id="KW-1185">Reference proteome</keyword>
<dbReference type="InterPro" id="IPR020084">
    <property type="entry name" value="NUDIX_hydrolase_CS"/>
</dbReference>
<dbReference type="CDD" id="cd04665">
    <property type="entry name" value="NUDIX_RppH"/>
    <property type="match status" value="1"/>
</dbReference>
<dbReference type="InterPro" id="IPR000086">
    <property type="entry name" value="NUDIX_hydrolase_dom"/>
</dbReference>
<dbReference type="PROSITE" id="PS51462">
    <property type="entry name" value="NUDIX"/>
    <property type="match status" value="1"/>
</dbReference>
<dbReference type="GO" id="GO:0016818">
    <property type="term" value="F:hydrolase activity, acting on acid anhydrides, in phosphorus-containing anhydrides"/>
    <property type="evidence" value="ECO:0007669"/>
    <property type="project" value="TreeGrafter"/>
</dbReference>
<dbReference type="InterPro" id="IPR020476">
    <property type="entry name" value="Nudix_hydrolase"/>
</dbReference>
<dbReference type="PRINTS" id="PR00502">
    <property type="entry name" value="NUDIXFAMILY"/>
</dbReference>
<dbReference type="InterPro" id="IPR014078">
    <property type="entry name" value="Nudix_YtkD"/>
</dbReference>
<dbReference type="PANTHER" id="PTHR43758:SF8">
    <property type="entry name" value="8-OXO-DGTP DIPHOSPHATASE YTKD-RELATED"/>
    <property type="match status" value="1"/>
</dbReference>
<keyword evidence="4 6" id="KW-0378">Hydrolase</keyword>
<evidence type="ECO:0000256" key="3">
    <source>
        <dbReference type="ARBA" id="ARBA00022723"/>
    </source>
</evidence>
<evidence type="ECO:0000256" key="4">
    <source>
        <dbReference type="ARBA" id="ARBA00022801"/>
    </source>
</evidence>
<dbReference type="EMBL" id="RYZZ01000004">
    <property type="protein sequence ID" value="RUQ31935.1"/>
    <property type="molecule type" value="Genomic_DNA"/>
</dbReference>
<dbReference type="Proteomes" id="UP000267430">
    <property type="component" value="Unassembled WGS sequence"/>
</dbReference>
<dbReference type="RefSeq" id="WP_126863335.1">
    <property type="nucleotide sequence ID" value="NZ_JAUSTX010000016.1"/>
</dbReference>
<dbReference type="Pfam" id="PF00293">
    <property type="entry name" value="NUDIX"/>
    <property type="match status" value="1"/>
</dbReference>
<dbReference type="AlphaFoldDB" id="A0A433HUM5"/>